<keyword evidence="2" id="KW-1003">Cell membrane</keyword>
<keyword evidence="4 7" id="KW-1133">Transmembrane helix</keyword>
<feature type="transmembrane region" description="Helical" evidence="7">
    <location>
        <begin position="157"/>
        <end position="180"/>
    </location>
</feature>
<dbReference type="PROSITE" id="PS50850">
    <property type="entry name" value="MFS"/>
    <property type="match status" value="1"/>
</dbReference>
<feature type="transmembrane region" description="Helical" evidence="7">
    <location>
        <begin position="132"/>
        <end position="150"/>
    </location>
</feature>
<comment type="caution">
    <text evidence="9">The sequence shown here is derived from an EMBL/GenBank/DDBJ whole genome shotgun (WGS) entry which is preliminary data.</text>
</comment>
<feature type="transmembrane region" description="Helical" evidence="7">
    <location>
        <begin position="396"/>
        <end position="416"/>
    </location>
</feature>
<feature type="transmembrane region" description="Helical" evidence="7">
    <location>
        <begin position="186"/>
        <end position="205"/>
    </location>
</feature>
<feature type="transmembrane region" description="Helical" evidence="7">
    <location>
        <begin position="268"/>
        <end position="288"/>
    </location>
</feature>
<dbReference type="EMBL" id="JAVRFD010000026">
    <property type="protein sequence ID" value="MDT0548360.1"/>
    <property type="molecule type" value="Genomic_DNA"/>
</dbReference>
<evidence type="ECO:0000256" key="2">
    <source>
        <dbReference type="ARBA" id="ARBA00022475"/>
    </source>
</evidence>
<feature type="region of interest" description="Disordered" evidence="6">
    <location>
        <begin position="1"/>
        <end position="22"/>
    </location>
</feature>
<evidence type="ECO:0000313" key="10">
    <source>
        <dbReference type="Proteomes" id="UP001180754"/>
    </source>
</evidence>
<accession>A0ABU2XR10</accession>
<dbReference type="PANTHER" id="PTHR43124">
    <property type="entry name" value="PURINE EFFLUX PUMP PBUE"/>
    <property type="match status" value="1"/>
</dbReference>
<protein>
    <submittedName>
        <fullName evidence="9">MFS transporter</fullName>
    </submittedName>
</protein>
<dbReference type="InterPro" id="IPR036259">
    <property type="entry name" value="MFS_trans_sf"/>
</dbReference>
<dbReference type="InterPro" id="IPR050189">
    <property type="entry name" value="MFS_Efflux_Transporters"/>
</dbReference>
<feature type="transmembrane region" description="Helical" evidence="7">
    <location>
        <begin position="363"/>
        <end position="384"/>
    </location>
</feature>
<feature type="transmembrane region" description="Helical" evidence="7">
    <location>
        <begin position="333"/>
        <end position="357"/>
    </location>
</feature>
<keyword evidence="3 7" id="KW-0812">Transmembrane</keyword>
<feature type="compositionally biased region" description="Basic and acidic residues" evidence="6">
    <location>
        <begin position="224"/>
        <end position="239"/>
    </location>
</feature>
<comment type="subcellular location">
    <subcellularLocation>
        <location evidence="1">Cell membrane</location>
        <topology evidence="1">Multi-pass membrane protein</topology>
    </subcellularLocation>
</comment>
<dbReference type="Proteomes" id="UP001180754">
    <property type="component" value="Unassembled WGS sequence"/>
</dbReference>
<keyword evidence="5 7" id="KW-0472">Membrane</keyword>
<evidence type="ECO:0000313" key="9">
    <source>
        <dbReference type="EMBL" id="MDT0548360.1"/>
    </source>
</evidence>
<evidence type="ECO:0000256" key="7">
    <source>
        <dbReference type="SAM" id="Phobius"/>
    </source>
</evidence>
<dbReference type="InterPro" id="IPR011701">
    <property type="entry name" value="MFS"/>
</dbReference>
<evidence type="ECO:0000256" key="4">
    <source>
        <dbReference type="ARBA" id="ARBA00022989"/>
    </source>
</evidence>
<feature type="transmembrane region" description="Helical" evidence="7">
    <location>
        <begin position="300"/>
        <end position="321"/>
    </location>
</feature>
<feature type="region of interest" description="Disordered" evidence="6">
    <location>
        <begin position="214"/>
        <end position="256"/>
    </location>
</feature>
<dbReference type="SUPFAM" id="SSF103473">
    <property type="entry name" value="MFS general substrate transporter"/>
    <property type="match status" value="1"/>
</dbReference>
<feature type="domain" description="Major facilitator superfamily (MFS) profile" evidence="8">
    <location>
        <begin position="34"/>
        <end position="448"/>
    </location>
</feature>
<proteinExistence type="predicted"/>
<feature type="transmembrane region" description="Helical" evidence="7">
    <location>
        <begin position="101"/>
        <end position="120"/>
    </location>
</feature>
<evidence type="ECO:0000256" key="5">
    <source>
        <dbReference type="ARBA" id="ARBA00023136"/>
    </source>
</evidence>
<reference evidence="9" key="1">
    <citation type="submission" date="2024-05" db="EMBL/GenBank/DDBJ databases">
        <title>30 novel species of actinomycetes from the DSMZ collection.</title>
        <authorList>
            <person name="Nouioui I."/>
        </authorList>
    </citation>
    <scope>NUCLEOTIDE SEQUENCE</scope>
    <source>
        <strain evidence="9">DSM 41529</strain>
    </source>
</reference>
<dbReference type="InterPro" id="IPR020846">
    <property type="entry name" value="MFS_dom"/>
</dbReference>
<evidence type="ECO:0000256" key="3">
    <source>
        <dbReference type="ARBA" id="ARBA00022692"/>
    </source>
</evidence>
<dbReference type="Pfam" id="PF07690">
    <property type="entry name" value="MFS_1"/>
    <property type="match status" value="1"/>
</dbReference>
<dbReference type="Gene3D" id="1.20.1250.20">
    <property type="entry name" value="MFS general substrate transporter like domains"/>
    <property type="match status" value="1"/>
</dbReference>
<dbReference type="RefSeq" id="WP_311728932.1">
    <property type="nucleotide sequence ID" value="NZ_JAVRFD010000026.1"/>
</dbReference>
<dbReference type="PANTHER" id="PTHR43124:SF3">
    <property type="entry name" value="CHLORAMPHENICOL EFFLUX PUMP RV0191"/>
    <property type="match status" value="1"/>
</dbReference>
<feature type="transmembrane region" description="Helical" evidence="7">
    <location>
        <begin position="422"/>
        <end position="444"/>
    </location>
</feature>
<feature type="transmembrane region" description="Helical" evidence="7">
    <location>
        <begin position="31"/>
        <end position="50"/>
    </location>
</feature>
<name>A0ABU2XR10_9ACTN</name>
<evidence type="ECO:0000256" key="1">
    <source>
        <dbReference type="ARBA" id="ARBA00004651"/>
    </source>
</evidence>
<keyword evidence="10" id="KW-1185">Reference proteome</keyword>
<evidence type="ECO:0000259" key="8">
    <source>
        <dbReference type="PROSITE" id="PS50850"/>
    </source>
</evidence>
<sequence>MGRKSDTTDTADAGIPESGEQNKHVHGQRTYWWNFTLIYLSGVMAATSIGRITPVSIDLESDLGLSLGQVGLVASSVTAVAAVLGLAVSFALRPLDPRRTLIGGLVVMGLAGLLVSRAGGFPLLLGGRLVESVGYVVVVIAAPVLILGLGDDEHRTVSLAIWGTFMPVGLALGAFGGGLLSGGFGWRTSLAVAAAATLVVAGVALRLPGARAANADADAGSDSDSDRPESARPGADRPAPEGSEVTRSGDGAGSPALRARARRLARPVALGAGFATISATIVTFVALYPTYLHDEFDVPTAAAGTLTGSVSFAGVAGGFAASVLLRRGAPMKYLFTAALLMPAGAFAAFGATGGLGISMTSAVLIAVTNELVVATVFAALPLVVRTSADVGVANGLVAQLGSVGSLAGPPLVGLVVTAADGWWAVGPTLLAGCAVGVVLLRAAVGRERQA</sequence>
<gene>
    <name evidence="9" type="ORF">RND15_37560</name>
</gene>
<feature type="transmembrane region" description="Helical" evidence="7">
    <location>
        <begin position="70"/>
        <end position="92"/>
    </location>
</feature>
<dbReference type="CDD" id="cd06174">
    <property type="entry name" value="MFS"/>
    <property type="match status" value="1"/>
</dbReference>
<organism evidence="9 10">
    <name type="scientific">Streptomyces lonegramiae</name>
    <dbReference type="NCBI Taxonomy" id="3075524"/>
    <lineage>
        <taxon>Bacteria</taxon>
        <taxon>Bacillati</taxon>
        <taxon>Actinomycetota</taxon>
        <taxon>Actinomycetes</taxon>
        <taxon>Kitasatosporales</taxon>
        <taxon>Streptomycetaceae</taxon>
        <taxon>Streptomyces</taxon>
    </lineage>
</organism>
<evidence type="ECO:0000256" key="6">
    <source>
        <dbReference type="SAM" id="MobiDB-lite"/>
    </source>
</evidence>